<organism evidence="20 21">
    <name type="scientific">Scleropages formosus</name>
    <name type="common">Asian bonytongue</name>
    <name type="synonym">Osteoglossum formosum</name>
    <dbReference type="NCBI Taxonomy" id="113540"/>
    <lineage>
        <taxon>Eukaryota</taxon>
        <taxon>Metazoa</taxon>
        <taxon>Chordata</taxon>
        <taxon>Craniata</taxon>
        <taxon>Vertebrata</taxon>
        <taxon>Euteleostomi</taxon>
        <taxon>Actinopterygii</taxon>
        <taxon>Neopterygii</taxon>
        <taxon>Teleostei</taxon>
        <taxon>Osteoglossocephala</taxon>
        <taxon>Osteoglossomorpha</taxon>
        <taxon>Osteoglossiformes</taxon>
        <taxon>Osteoglossidae</taxon>
        <taxon>Scleropages</taxon>
    </lineage>
</organism>
<comment type="subunit">
    <text evidence="3">Homohexamer.</text>
</comment>
<dbReference type="Pfam" id="PF25807">
    <property type="entry name" value="Clarin-2"/>
    <property type="match status" value="1"/>
</dbReference>
<comment type="catalytic activity">
    <reaction evidence="16">
        <text>L-cysteinylglycine + H2O = L-cysteine + glycine</text>
        <dbReference type="Rhea" id="RHEA:28783"/>
        <dbReference type="ChEBI" id="CHEBI:15377"/>
        <dbReference type="ChEBI" id="CHEBI:35235"/>
        <dbReference type="ChEBI" id="CHEBI:57305"/>
        <dbReference type="ChEBI" id="CHEBI:61694"/>
    </reaction>
    <physiologicalReaction direction="left-to-right" evidence="16">
        <dbReference type="Rhea" id="RHEA:28784"/>
    </physiologicalReaction>
</comment>
<evidence type="ECO:0000256" key="14">
    <source>
        <dbReference type="ARBA" id="ARBA00045966"/>
    </source>
</evidence>
<evidence type="ECO:0000256" key="2">
    <source>
        <dbReference type="ARBA" id="ARBA00005787"/>
    </source>
</evidence>
<evidence type="ECO:0000256" key="3">
    <source>
        <dbReference type="ARBA" id="ARBA00011643"/>
    </source>
</evidence>
<sequence length="524" mass="56961">MPGIWKKLTFSLASVVNIASVALIVVALSTEKWVTGKILCKTGADLVNASDAELDKFKGDIYFGLFQGGKTKKCGLGSRTTRIYIFPKLVKKLNGGLHMIIILFLFVAIGFALVSLAFCIYNARKIPYQSIKGPPGIYLWNFIAGLFGTFAVVCFIAAVRHHRLIERVANFKEDFFQLVVLAEEFDFSFWLCVAGAATNGANFIVVAMSKIHFPKIQIKKPEEPTGLVLGVYEKEKEDDSVCFTEAASSFDGSLSGKLRELLSISGPPLKKGKSRIFYGLHEDFPSVVVVGLGKNSPGFCSKENWYNCKENIRAAVSVGCRALQDLEVPLVEVDPCGDPQAAAEGAVLGLFEYDEFKKKKTFAPSSGMEAMRADMGGAATVCSSIVTAAALKLPVNIIGAMDVALGSAATGVFTNSDWLWKQLFKASIVTGDRVWRMPLFQHYTKQVTDSQLADLNNIGKYSRSGGPCTAAAFLGEFVTAPHWAHLDMAGVMSNKDEIPYLRKGMSGRPTRTLVEFAAGLCTEP</sequence>
<evidence type="ECO:0000259" key="18">
    <source>
        <dbReference type="Pfam" id="PF00883"/>
    </source>
</evidence>
<keyword evidence="7 17" id="KW-0472">Membrane</keyword>
<evidence type="ECO:0000313" key="21">
    <source>
        <dbReference type="Proteomes" id="UP000034805"/>
    </source>
</evidence>
<comment type="caution">
    <text evidence="20">The sequence shown here is derived from an EMBL/GenBank/DDBJ whole genome shotgun (WGS) entry which is preliminary data.</text>
</comment>
<gene>
    <name evidence="20" type="ORF">Z043_109961</name>
</gene>
<feature type="transmembrane region" description="Helical" evidence="17">
    <location>
        <begin position="135"/>
        <end position="159"/>
    </location>
</feature>
<dbReference type="PANTHER" id="PTHR31548:SF5">
    <property type="entry name" value="CLARIN-2"/>
    <property type="match status" value="1"/>
</dbReference>
<dbReference type="Proteomes" id="UP000034805">
    <property type="component" value="Unassembled WGS sequence"/>
</dbReference>
<keyword evidence="6 17" id="KW-1133">Transmembrane helix</keyword>
<name>A0A0P7X3B7_SCLFO</name>
<accession>A0A0P7X3B7</accession>
<dbReference type="PANTHER" id="PTHR31548">
    <property type="entry name" value="CLARIN"/>
    <property type="match status" value="1"/>
</dbReference>
<evidence type="ECO:0000259" key="19">
    <source>
        <dbReference type="Pfam" id="PF02789"/>
    </source>
</evidence>
<evidence type="ECO:0000256" key="6">
    <source>
        <dbReference type="ARBA" id="ARBA00022989"/>
    </source>
</evidence>
<evidence type="ECO:0000256" key="5">
    <source>
        <dbReference type="ARBA" id="ARBA00022692"/>
    </source>
</evidence>
<dbReference type="GO" id="GO:0046872">
    <property type="term" value="F:metal ion binding"/>
    <property type="evidence" value="ECO:0007669"/>
    <property type="project" value="InterPro"/>
</dbReference>
<dbReference type="InterPro" id="IPR026748">
    <property type="entry name" value="Clarin"/>
</dbReference>
<protein>
    <recommendedName>
        <fullName evidence="4">Cytosol aminopeptidase</fullName>
        <ecNumber evidence="9">3.4.13.23</ecNumber>
    </recommendedName>
    <alternativeName>
        <fullName evidence="12">Cysteinylglycine-S-conjugate dipeptidase</fullName>
    </alternativeName>
    <alternativeName>
        <fullName evidence="13">Leucine aminopeptidase 3</fullName>
    </alternativeName>
    <alternativeName>
        <fullName evidence="11">Proline aminopeptidase</fullName>
    </alternativeName>
    <alternativeName>
        <fullName evidence="10">Prolyl aminopeptidase</fullName>
    </alternativeName>
</protein>
<comment type="function">
    <text evidence="14">Cytosolic metallopeptidase that catalyzes the removal of unsubstituted N-terminal hydrophobic amino acids from various peptides. The presence of Zn(2+) ions is essential for the peptidase activity, and the association with other cofactors can modulate the substrate spectificity of the enzyme. For instance, in the presence of Mn(2+), it displays a specific Cys-Gly hydrolyzing activity of Cys-Gly-S-conjugates. Involved in the metabolism of glutathione and in the degradation of glutathione S-conjugates, which may play a role in the control of the cell redox status.</text>
</comment>
<comment type="subcellular location">
    <subcellularLocation>
        <location evidence="1">Membrane</location>
        <topology evidence="1">Multi-pass membrane protein</topology>
    </subcellularLocation>
</comment>
<dbReference type="Gene3D" id="3.40.630.10">
    <property type="entry name" value="Zn peptidases"/>
    <property type="match status" value="1"/>
</dbReference>
<dbReference type="EC" id="3.4.13.23" evidence="9"/>
<comment type="catalytic activity">
    <reaction evidence="8">
        <text>an S-substituted L-cysteinylglycine + H2O = an S-substituted L-cysteine + glycine</text>
        <dbReference type="Rhea" id="RHEA:60444"/>
        <dbReference type="ChEBI" id="CHEBI:15377"/>
        <dbReference type="ChEBI" id="CHEBI:57305"/>
        <dbReference type="ChEBI" id="CHEBI:58717"/>
        <dbReference type="ChEBI" id="CHEBI:143103"/>
        <dbReference type="EC" id="3.4.13.23"/>
    </reaction>
    <physiologicalReaction direction="left-to-right" evidence="8">
        <dbReference type="Rhea" id="RHEA:60445"/>
    </physiologicalReaction>
</comment>
<proteinExistence type="inferred from homology"/>
<evidence type="ECO:0000313" key="20">
    <source>
        <dbReference type="EMBL" id="KPP71157.1"/>
    </source>
</evidence>
<evidence type="ECO:0000256" key="17">
    <source>
        <dbReference type="SAM" id="Phobius"/>
    </source>
</evidence>
<dbReference type="GO" id="GO:0016020">
    <property type="term" value="C:membrane"/>
    <property type="evidence" value="ECO:0007669"/>
    <property type="project" value="UniProtKB-SubCell"/>
</dbReference>
<dbReference type="SUPFAM" id="SSF52949">
    <property type="entry name" value="Macro domain-like"/>
    <property type="match status" value="1"/>
</dbReference>
<comment type="catalytic activity">
    <reaction evidence="15">
        <text>S-benzyl-L-cysteinylglycine + H2O = S-benzyl-L-cysteine + glycine</text>
        <dbReference type="Rhea" id="RHEA:62568"/>
        <dbReference type="ChEBI" id="CHEBI:15377"/>
        <dbReference type="ChEBI" id="CHEBI:57305"/>
        <dbReference type="ChEBI" id="CHEBI:145802"/>
        <dbReference type="ChEBI" id="CHEBI:145803"/>
    </reaction>
    <physiologicalReaction direction="left-to-right" evidence="15">
        <dbReference type="Rhea" id="RHEA:62569"/>
    </physiologicalReaction>
</comment>
<dbReference type="InterPro" id="IPR000819">
    <property type="entry name" value="Peptidase_M17_C"/>
</dbReference>
<dbReference type="GO" id="GO:0070006">
    <property type="term" value="F:metalloaminopeptidase activity"/>
    <property type="evidence" value="ECO:0007669"/>
    <property type="project" value="InterPro"/>
</dbReference>
<dbReference type="GO" id="GO:0006508">
    <property type="term" value="P:proteolysis"/>
    <property type="evidence" value="ECO:0007669"/>
    <property type="project" value="InterPro"/>
</dbReference>
<feature type="domain" description="Cytosol aminopeptidase" evidence="18">
    <location>
        <begin position="399"/>
        <end position="514"/>
    </location>
</feature>
<dbReference type="AlphaFoldDB" id="A0A0P7X3B7"/>
<dbReference type="GO" id="GO:0007605">
    <property type="term" value="P:sensory perception of sound"/>
    <property type="evidence" value="ECO:0007669"/>
    <property type="project" value="UniProtKB-ARBA"/>
</dbReference>
<evidence type="ECO:0000256" key="8">
    <source>
        <dbReference type="ARBA" id="ARBA00023511"/>
    </source>
</evidence>
<evidence type="ECO:0000256" key="13">
    <source>
        <dbReference type="ARBA" id="ARBA00031564"/>
    </source>
</evidence>
<dbReference type="Gene3D" id="1.20.140.150">
    <property type="match status" value="1"/>
</dbReference>
<feature type="transmembrane region" description="Helical" evidence="17">
    <location>
        <begin position="97"/>
        <end position="123"/>
    </location>
</feature>
<evidence type="ECO:0000256" key="4">
    <source>
        <dbReference type="ARBA" id="ARBA00014190"/>
    </source>
</evidence>
<reference evidence="20 21" key="1">
    <citation type="submission" date="2015-08" db="EMBL/GenBank/DDBJ databases">
        <title>The genome of the Asian arowana (Scleropages formosus).</title>
        <authorList>
            <person name="Tan M.H."/>
            <person name="Gan H.M."/>
            <person name="Croft L.J."/>
            <person name="Austin C.M."/>
        </authorList>
    </citation>
    <scope>NUCLEOTIDE SEQUENCE [LARGE SCALE GENOMIC DNA]</scope>
    <source>
        <strain evidence="20">Aro1</strain>
    </source>
</reference>
<dbReference type="SUPFAM" id="SSF53187">
    <property type="entry name" value="Zn-dependent exopeptidases"/>
    <property type="match status" value="1"/>
</dbReference>
<dbReference type="Gene3D" id="3.40.220.10">
    <property type="entry name" value="Leucine Aminopeptidase, subunit E, domain 1"/>
    <property type="match status" value="1"/>
</dbReference>
<dbReference type="Pfam" id="PF02789">
    <property type="entry name" value="Peptidase_M17_N"/>
    <property type="match status" value="1"/>
</dbReference>
<feature type="transmembrane region" description="Helical" evidence="17">
    <location>
        <begin position="187"/>
        <end position="209"/>
    </location>
</feature>
<dbReference type="Pfam" id="PF00883">
    <property type="entry name" value="Peptidase_M17"/>
    <property type="match status" value="1"/>
</dbReference>
<dbReference type="InterPro" id="IPR008283">
    <property type="entry name" value="Peptidase_M17_N"/>
</dbReference>
<evidence type="ECO:0000256" key="16">
    <source>
        <dbReference type="ARBA" id="ARBA00049107"/>
    </source>
</evidence>
<evidence type="ECO:0000256" key="15">
    <source>
        <dbReference type="ARBA" id="ARBA00047881"/>
    </source>
</evidence>
<evidence type="ECO:0000256" key="1">
    <source>
        <dbReference type="ARBA" id="ARBA00004141"/>
    </source>
</evidence>
<evidence type="ECO:0000256" key="12">
    <source>
        <dbReference type="ARBA" id="ARBA00030997"/>
    </source>
</evidence>
<dbReference type="InterPro" id="IPR043472">
    <property type="entry name" value="Macro_dom-like"/>
</dbReference>
<comment type="similarity">
    <text evidence="2">Belongs to the clarin family.</text>
</comment>
<feature type="transmembrane region" description="Helical" evidence="17">
    <location>
        <begin position="12"/>
        <end position="29"/>
    </location>
</feature>
<keyword evidence="5 17" id="KW-0812">Transmembrane</keyword>
<feature type="domain" description="Peptidase M17 leucyl aminopeptidase N-terminal" evidence="19">
    <location>
        <begin position="228"/>
        <end position="360"/>
    </location>
</feature>
<evidence type="ECO:0000256" key="7">
    <source>
        <dbReference type="ARBA" id="ARBA00023136"/>
    </source>
</evidence>
<evidence type="ECO:0000256" key="9">
    <source>
        <dbReference type="ARBA" id="ARBA00023625"/>
    </source>
</evidence>
<evidence type="ECO:0000256" key="10">
    <source>
        <dbReference type="ARBA" id="ARBA00029605"/>
    </source>
</evidence>
<dbReference type="EMBL" id="JARO02003110">
    <property type="protein sequence ID" value="KPP71157.1"/>
    <property type="molecule type" value="Genomic_DNA"/>
</dbReference>
<evidence type="ECO:0000256" key="11">
    <source>
        <dbReference type="ARBA" id="ARBA00030930"/>
    </source>
</evidence>